<protein>
    <submittedName>
        <fullName evidence="1">Uncharacterized protein</fullName>
    </submittedName>
</protein>
<proteinExistence type="predicted"/>
<gene>
    <name evidence="1" type="ORF">K488DRAFT_30568</name>
</gene>
<evidence type="ECO:0000313" key="1">
    <source>
        <dbReference type="EMBL" id="KAI0035387.1"/>
    </source>
</evidence>
<feature type="non-terminal residue" evidence="1">
    <location>
        <position position="68"/>
    </location>
</feature>
<sequence>PPELLEFIVREIEPCADLLALSQTCSRLRDVVIPKHLEYRIIRATTYHTNLWEHFLARPDLAANVRSL</sequence>
<accession>A0ACB8QUN7</accession>
<reference evidence="1" key="1">
    <citation type="submission" date="2021-02" db="EMBL/GenBank/DDBJ databases">
        <authorList>
            <consortium name="DOE Joint Genome Institute"/>
            <person name="Ahrendt S."/>
            <person name="Looney B.P."/>
            <person name="Miyauchi S."/>
            <person name="Morin E."/>
            <person name="Drula E."/>
            <person name="Courty P.E."/>
            <person name="Chicoki N."/>
            <person name="Fauchery L."/>
            <person name="Kohler A."/>
            <person name="Kuo A."/>
            <person name="Labutti K."/>
            <person name="Pangilinan J."/>
            <person name="Lipzen A."/>
            <person name="Riley R."/>
            <person name="Andreopoulos W."/>
            <person name="He G."/>
            <person name="Johnson J."/>
            <person name="Barry K.W."/>
            <person name="Grigoriev I.V."/>
            <person name="Nagy L."/>
            <person name="Hibbett D."/>
            <person name="Henrissat B."/>
            <person name="Matheny P.B."/>
            <person name="Labbe J."/>
            <person name="Martin F."/>
        </authorList>
    </citation>
    <scope>NUCLEOTIDE SEQUENCE</scope>
    <source>
        <strain evidence="1">EC-137</strain>
    </source>
</reference>
<organism evidence="1 2">
    <name type="scientific">Vararia minispora EC-137</name>
    <dbReference type="NCBI Taxonomy" id="1314806"/>
    <lineage>
        <taxon>Eukaryota</taxon>
        <taxon>Fungi</taxon>
        <taxon>Dikarya</taxon>
        <taxon>Basidiomycota</taxon>
        <taxon>Agaricomycotina</taxon>
        <taxon>Agaricomycetes</taxon>
        <taxon>Russulales</taxon>
        <taxon>Lachnocladiaceae</taxon>
        <taxon>Vararia</taxon>
    </lineage>
</organism>
<keyword evidence="2" id="KW-1185">Reference proteome</keyword>
<comment type="caution">
    <text evidence="1">The sequence shown here is derived from an EMBL/GenBank/DDBJ whole genome shotgun (WGS) entry which is preliminary data.</text>
</comment>
<evidence type="ECO:0000313" key="2">
    <source>
        <dbReference type="Proteomes" id="UP000814128"/>
    </source>
</evidence>
<dbReference type="EMBL" id="MU273485">
    <property type="protein sequence ID" value="KAI0035387.1"/>
    <property type="molecule type" value="Genomic_DNA"/>
</dbReference>
<feature type="non-terminal residue" evidence="1">
    <location>
        <position position="1"/>
    </location>
</feature>
<dbReference type="Proteomes" id="UP000814128">
    <property type="component" value="Unassembled WGS sequence"/>
</dbReference>
<reference evidence="1" key="2">
    <citation type="journal article" date="2022" name="New Phytol.">
        <title>Evolutionary transition to the ectomycorrhizal habit in the genomes of a hyperdiverse lineage of mushroom-forming fungi.</title>
        <authorList>
            <person name="Looney B."/>
            <person name="Miyauchi S."/>
            <person name="Morin E."/>
            <person name="Drula E."/>
            <person name="Courty P.E."/>
            <person name="Kohler A."/>
            <person name="Kuo A."/>
            <person name="LaButti K."/>
            <person name="Pangilinan J."/>
            <person name="Lipzen A."/>
            <person name="Riley R."/>
            <person name="Andreopoulos W."/>
            <person name="He G."/>
            <person name="Johnson J."/>
            <person name="Nolan M."/>
            <person name="Tritt A."/>
            <person name="Barry K.W."/>
            <person name="Grigoriev I.V."/>
            <person name="Nagy L.G."/>
            <person name="Hibbett D."/>
            <person name="Henrissat B."/>
            <person name="Matheny P.B."/>
            <person name="Labbe J."/>
            <person name="Martin F.M."/>
        </authorList>
    </citation>
    <scope>NUCLEOTIDE SEQUENCE</scope>
    <source>
        <strain evidence="1">EC-137</strain>
    </source>
</reference>
<name>A0ACB8QUN7_9AGAM</name>